<name>A0A068T3H4_NEOGA</name>
<dbReference type="PATRIC" id="fig|1028801.3.peg.658"/>
<dbReference type="SUPFAM" id="SSF51306">
    <property type="entry name" value="LexA/Signal peptidase"/>
    <property type="match status" value="1"/>
</dbReference>
<evidence type="ECO:0000256" key="3">
    <source>
        <dbReference type="ARBA" id="ARBA00023163"/>
    </source>
</evidence>
<dbReference type="Pfam" id="PF00717">
    <property type="entry name" value="Peptidase_S24"/>
    <property type="match status" value="1"/>
</dbReference>
<dbReference type="EMBL" id="HG938355">
    <property type="protein sequence ID" value="CDN53008.1"/>
    <property type="molecule type" value="Genomic_DNA"/>
</dbReference>
<protein>
    <submittedName>
        <fullName evidence="5">Prophage MuSo2, transcriptional regulator, Cro/CI family</fullName>
    </submittedName>
</protein>
<sequence>MSMPVNGELRHRIERALARFSPSWEGRDAARQAVALKMLILCELAGGRLRVVGALGLNDNTLDNYRHGKTEPRHSTLNMMAELADVPIEYLGNDWWVEEGIIHFAAPEIQPAGFSEPSPVWDLADRIVIPAYENEATGQPPLEPHDTTWAAIPQGFWARLSVEPENMRVVPAKGDSMSPTIVDGAPMFVDTSDRKLEDGRVYLFDTGAELIARRVQRFANGSVELLPDNLERYSPQHVLKDSLSDLKVVGRVCTVSRVL</sequence>
<keyword evidence="1" id="KW-0805">Transcription regulation</keyword>
<dbReference type="InterPro" id="IPR036286">
    <property type="entry name" value="LexA/Signal_pep-like_sf"/>
</dbReference>
<evidence type="ECO:0000313" key="6">
    <source>
        <dbReference type="Proteomes" id="UP000028186"/>
    </source>
</evidence>
<dbReference type="CDD" id="cd06529">
    <property type="entry name" value="S24_LexA-like"/>
    <property type="match status" value="1"/>
</dbReference>
<dbReference type="InterPro" id="IPR001387">
    <property type="entry name" value="Cro/C1-type_HTH"/>
</dbReference>
<dbReference type="RefSeq" id="WP_051899662.1">
    <property type="nucleotide sequence ID" value="NZ_HG938355.1"/>
</dbReference>
<evidence type="ECO:0000256" key="2">
    <source>
        <dbReference type="ARBA" id="ARBA00023125"/>
    </source>
</evidence>
<accession>A0A068T3H4</accession>
<dbReference type="InterPro" id="IPR015927">
    <property type="entry name" value="Peptidase_S24_S26A/B/C"/>
</dbReference>
<proteinExistence type="predicted"/>
<dbReference type="PANTHER" id="PTHR40661:SF3">
    <property type="entry name" value="FELS-1 PROPHAGE TRANSCRIPTIONAL REGULATOR"/>
    <property type="match status" value="1"/>
</dbReference>
<evidence type="ECO:0000256" key="1">
    <source>
        <dbReference type="ARBA" id="ARBA00023015"/>
    </source>
</evidence>
<reference evidence="6" key="1">
    <citation type="journal article" date="2014" name="BMC Genomics">
        <title>Genome sequencing of two Neorhizobium galegae strains reveals a noeT gene responsible for the unusual acetylation of the nodulation factors.</title>
        <authorList>
            <person name="Osterman J."/>
            <person name="Marsh J."/>
            <person name="Laine P.K."/>
            <person name="Zeng Z."/>
            <person name="Alatalo E."/>
            <person name="Sullivan J.T."/>
            <person name="Young J.P."/>
            <person name="Thomas-Oates J."/>
            <person name="Paulin L."/>
            <person name="Lindstrom K."/>
        </authorList>
    </citation>
    <scope>NUCLEOTIDE SEQUENCE [LARGE SCALE GENOMIC DNA]</scope>
    <source>
        <strain evidence="6">HAMBI 1141</strain>
    </source>
</reference>
<dbReference type="PROSITE" id="PS50943">
    <property type="entry name" value="HTH_CROC1"/>
    <property type="match status" value="1"/>
</dbReference>
<feature type="domain" description="HTH cro/C1-type" evidence="4">
    <location>
        <begin position="54"/>
        <end position="91"/>
    </location>
</feature>
<keyword evidence="2" id="KW-0238">DNA-binding</keyword>
<dbReference type="InterPro" id="IPR039418">
    <property type="entry name" value="LexA-like"/>
</dbReference>
<dbReference type="AlphaFoldDB" id="A0A068T3H4"/>
<evidence type="ECO:0000313" key="5">
    <source>
        <dbReference type="EMBL" id="CDN53008.1"/>
    </source>
</evidence>
<dbReference type="Gene3D" id="2.10.109.10">
    <property type="entry name" value="Umud Fragment, subunit A"/>
    <property type="match status" value="1"/>
</dbReference>
<dbReference type="eggNOG" id="COG2932">
    <property type="taxonomic scope" value="Bacteria"/>
</dbReference>
<organism evidence="5 6">
    <name type="scientific">Neorhizobium galegae bv. officinalis bv. officinalis str. HAMBI 1141</name>
    <dbReference type="NCBI Taxonomy" id="1028801"/>
    <lineage>
        <taxon>Bacteria</taxon>
        <taxon>Pseudomonadati</taxon>
        <taxon>Pseudomonadota</taxon>
        <taxon>Alphaproteobacteria</taxon>
        <taxon>Hyphomicrobiales</taxon>
        <taxon>Rhizobiaceae</taxon>
        <taxon>Rhizobium/Agrobacterium group</taxon>
        <taxon>Neorhizobium</taxon>
    </lineage>
</organism>
<dbReference type="GO" id="GO:0003677">
    <property type="term" value="F:DNA binding"/>
    <property type="evidence" value="ECO:0007669"/>
    <property type="project" value="UniProtKB-KW"/>
</dbReference>
<dbReference type="Proteomes" id="UP000028186">
    <property type="component" value="Chromosome I"/>
</dbReference>
<keyword evidence="3" id="KW-0804">Transcription</keyword>
<evidence type="ECO:0000259" key="4">
    <source>
        <dbReference type="PROSITE" id="PS50943"/>
    </source>
</evidence>
<dbReference type="KEGG" id="ngl:RG1141_CH06470"/>
<dbReference type="HOGENOM" id="CLU_1081093_0_0_5"/>
<gene>
    <name evidence="5" type="ORF">RG1141_CH06470</name>
</gene>
<dbReference type="PANTHER" id="PTHR40661">
    <property type="match status" value="1"/>
</dbReference>